<dbReference type="AlphaFoldDB" id="A0A2G2Z9T8"/>
<name>A0A2G2Z9T8_CAPAN</name>
<dbReference type="Proteomes" id="UP000222542">
    <property type="component" value="Unassembled WGS sequence"/>
</dbReference>
<accession>A0A2G2Z9T8</accession>
<reference evidence="1 2" key="2">
    <citation type="journal article" date="2017" name="Genome Biol.">
        <title>New reference genome sequences of hot pepper reveal the massive evolution of plant disease-resistance genes by retroduplication.</title>
        <authorList>
            <person name="Kim S."/>
            <person name="Park J."/>
            <person name="Yeom S.I."/>
            <person name="Kim Y.M."/>
            <person name="Seo E."/>
            <person name="Kim K.T."/>
            <person name="Kim M.S."/>
            <person name="Lee J.M."/>
            <person name="Cheong K."/>
            <person name="Shin H.S."/>
            <person name="Kim S.B."/>
            <person name="Han K."/>
            <person name="Lee J."/>
            <person name="Park M."/>
            <person name="Lee H.A."/>
            <person name="Lee H.Y."/>
            <person name="Lee Y."/>
            <person name="Oh S."/>
            <person name="Lee J.H."/>
            <person name="Choi E."/>
            <person name="Choi E."/>
            <person name="Lee S.E."/>
            <person name="Jeon J."/>
            <person name="Kim H."/>
            <person name="Choi G."/>
            <person name="Song H."/>
            <person name="Lee J."/>
            <person name="Lee S.C."/>
            <person name="Kwon J.K."/>
            <person name="Lee H.Y."/>
            <person name="Koo N."/>
            <person name="Hong Y."/>
            <person name="Kim R.W."/>
            <person name="Kang W.H."/>
            <person name="Huh J.H."/>
            <person name="Kang B.C."/>
            <person name="Yang T.J."/>
            <person name="Lee Y.H."/>
            <person name="Bennetzen J.L."/>
            <person name="Choi D."/>
        </authorList>
    </citation>
    <scope>NUCLEOTIDE SEQUENCE [LARGE SCALE GENOMIC DNA]</scope>
    <source>
        <strain evidence="2">cv. CM334</strain>
    </source>
</reference>
<dbReference type="STRING" id="4072.A0A2G2Z9T8"/>
<proteinExistence type="predicted"/>
<organism evidence="1 2">
    <name type="scientific">Capsicum annuum</name>
    <name type="common">Capsicum pepper</name>
    <dbReference type="NCBI Taxonomy" id="4072"/>
    <lineage>
        <taxon>Eukaryota</taxon>
        <taxon>Viridiplantae</taxon>
        <taxon>Streptophyta</taxon>
        <taxon>Embryophyta</taxon>
        <taxon>Tracheophyta</taxon>
        <taxon>Spermatophyta</taxon>
        <taxon>Magnoliopsida</taxon>
        <taxon>eudicotyledons</taxon>
        <taxon>Gunneridae</taxon>
        <taxon>Pentapetalae</taxon>
        <taxon>asterids</taxon>
        <taxon>lamiids</taxon>
        <taxon>Solanales</taxon>
        <taxon>Solanaceae</taxon>
        <taxon>Solanoideae</taxon>
        <taxon>Capsiceae</taxon>
        <taxon>Capsicum</taxon>
    </lineage>
</organism>
<dbReference type="PANTHER" id="PTHR33566">
    <property type="entry name" value="EN/SPM-LIKE TRANSPOSON-RELATED"/>
    <property type="match status" value="1"/>
</dbReference>
<reference evidence="1 2" key="1">
    <citation type="journal article" date="2014" name="Nat. Genet.">
        <title>Genome sequence of the hot pepper provides insights into the evolution of pungency in Capsicum species.</title>
        <authorList>
            <person name="Kim S."/>
            <person name="Park M."/>
            <person name="Yeom S.I."/>
            <person name="Kim Y.M."/>
            <person name="Lee J.M."/>
            <person name="Lee H.A."/>
            <person name="Seo E."/>
            <person name="Choi J."/>
            <person name="Cheong K."/>
            <person name="Kim K.T."/>
            <person name="Jung K."/>
            <person name="Lee G.W."/>
            <person name="Oh S.K."/>
            <person name="Bae C."/>
            <person name="Kim S.B."/>
            <person name="Lee H.Y."/>
            <person name="Kim S.Y."/>
            <person name="Kim M.S."/>
            <person name="Kang B.C."/>
            <person name="Jo Y.D."/>
            <person name="Yang H.B."/>
            <person name="Jeong H.J."/>
            <person name="Kang W.H."/>
            <person name="Kwon J.K."/>
            <person name="Shin C."/>
            <person name="Lim J.Y."/>
            <person name="Park J.H."/>
            <person name="Huh J.H."/>
            <person name="Kim J.S."/>
            <person name="Kim B.D."/>
            <person name="Cohen O."/>
            <person name="Paran I."/>
            <person name="Suh M.C."/>
            <person name="Lee S.B."/>
            <person name="Kim Y.K."/>
            <person name="Shin Y."/>
            <person name="Noh S.J."/>
            <person name="Park J."/>
            <person name="Seo Y.S."/>
            <person name="Kwon S.Y."/>
            <person name="Kim H.A."/>
            <person name="Park J.M."/>
            <person name="Kim H.J."/>
            <person name="Choi S.B."/>
            <person name="Bosland P.W."/>
            <person name="Reeves G."/>
            <person name="Jo S.H."/>
            <person name="Lee B.W."/>
            <person name="Cho H.T."/>
            <person name="Choi H.S."/>
            <person name="Lee M.S."/>
            <person name="Yu Y."/>
            <person name="Do Choi Y."/>
            <person name="Park B.S."/>
            <person name="van Deynze A."/>
            <person name="Ashrafi H."/>
            <person name="Hill T."/>
            <person name="Kim W.T."/>
            <person name="Pai H.S."/>
            <person name="Ahn H.K."/>
            <person name="Yeam I."/>
            <person name="Giovannoni J.J."/>
            <person name="Rose J.K."/>
            <person name="Sorensen I."/>
            <person name="Lee S.J."/>
            <person name="Kim R.W."/>
            <person name="Choi I.Y."/>
            <person name="Choi B.S."/>
            <person name="Lim J.S."/>
            <person name="Lee Y.H."/>
            <person name="Choi D."/>
        </authorList>
    </citation>
    <scope>NUCLEOTIDE SEQUENCE [LARGE SCALE GENOMIC DNA]</scope>
    <source>
        <strain evidence="2">cv. CM334</strain>
    </source>
</reference>
<gene>
    <name evidence="1" type="ORF">T459_16723</name>
</gene>
<dbReference type="EMBL" id="AYRZ02000006">
    <property type="protein sequence ID" value="PHT78671.1"/>
    <property type="molecule type" value="Genomic_DNA"/>
</dbReference>
<protein>
    <submittedName>
        <fullName evidence="1">Uncharacterized protein</fullName>
    </submittedName>
</protein>
<dbReference type="PANTHER" id="PTHR33566:SF5">
    <property type="entry name" value="PROTEIN DEFECTIVE IN MERISTEM SILENCING 3-LIKE ISOFORM X1"/>
    <property type="match status" value="1"/>
</dbReference>
<dbReference type="Gramene" id="PHT78671">
    <property type="protein sequence ID" value="PHT78671"/>
    <property type="gene ID" value="T459_16723"/>
</dbReference>
<keyword evidence="2" id="KW-1185">Reference proteome</keyword>
<evidence type="ECO:0000313" key="2">
    <source>
        <dbReference type="Proteomes" id="UP000222542"/>
    </source>
</evidence>
<evidence type="ECO:0000313" key="1">
    <source>
        <dbReference type="EMBL" id="PHT78671.1"/>
    </source>
</evidence>
<sequence>MQNGNAEAAVYNSKVVNIMQEVCTRSVISSCWKFKSTRCILQKLEDAMHETGLKLKHHEENIIFLKAQKNGLDNSILDMQVAFGKYHTAGKSGSENEELSHVRSEEETIEHILKHEKSAAGIWCQLKTHHGTQASHLPMLKDILGVVAMLGNVDDDNLNRLIYVNFCISLPF</sequence>
<comment type="caution">
    <text evidence="1">The sequence shown here is derived from an EMBL/GenBank/DDBJ whole genome shotgun (WGS) entry which is preliminary data.</text>
</comment>